<organism evidence="2 3">
    <name type="scientific">Mycena citricolor</name>
    <dbReference type="NCBI Taxonomy" id="2018698"/>
    <lineage>
        <taxon>Eukaryota</taxon>
        <taxon>Fungi</taxon>
        <taxon>Dikarya</taxon>
        <taxon>Basidiomycota</taxon>
        <taxon>Agaricomycotina</taxon>
        <taxon>Agaricomycetes</taxon>
        <taxon>Agaricomycetidae</taxon>
        <taxon>Agaricales</taxon>
        <taxon>Marasmiineae</taxon>
        <taxon>Mycenaceae</taxon>
        <taxon>Mycena</taxon>
    </lineage>
</organism>
<dbReference type="EMBL" id="CAVNYO010000074">
    <property type="protein sequence ID" value="CAK5264913.1"/>
    <property type="molecule type" value="Genomic_DNA"/>
</dbReference>
<dbReference type="GO" id="GO:0007035">
    <property type="term" value="P:vacuolar acidification"/>
    <property type="evidence" value="ECO:0007669"/>
    <property type="project" value="TreeGrafter"/>
</dbReference>
<gene>
    <name evidence="2" type="ORF">MYCIT1_LOCUS5482</name>
</gene>
<name>A0AAD2GVY2_9AGAR</name>
<dbReference type="Pfam" id="PF12234">
    <property type="entry name" value="Rav1p_C"/>
    <property type="match status" value="1"/>
</dbReference>
<protein>
    <recommendedName>
        <fullName evidence="1">RAVE complex protein Rav1 C-terminal domain-containing protein</fullName>
    </recommendedName>
</protein>
<sequence>MLSLVSLLQSPQHAFQTFQLPNSTLLLHASADGIVIRDALSLAVVRVLAFWEAFPGSSGQVSCLSVDSGMKLIAASMGSRIAAWSLSGVDQNAWRLHSTLVFPVGHEVTSMDSKSGLLAVGSTYGLSVYTLILENDLPTWSQKWIISTGTPTMTRFAPSLMYIAATAENIDRRPPTLLKQLVVQQTPPGTFPSAPKHLHLLPGTKPDSLTLVTLSPLRTYQFSPSSFFDADPEGLLSLSAAPEWRNAEESRILRFVRTPDGSGVGVIRETGGEAWNLGQNHGLQRAVQWGAADQVVVLDGGRSYATYDSAREELRLSTHPQSALSLPEITSLFSLPSDSGSEAIFGITQDFSVIQVNVEAAGLVLEAHSTLPMSTPKMILPVDPMAWNKLGSWAARDIFLSVSDSGELAFWTRTRNEWRCTGSVKTNKTGITKARCSSVKKTALVVSTPGDELTIWDSKESEFATGLEYHCVYKESINDLDWSSTPDAQSILAVGFLHRVELLCQQRSTYFDQAIGWLKCWTIDIGSFIPYQISDSIWLANGSLLVGAGHQMFLFGQRQIGEEGLFEYVARRNGPLEDYHPQMLLQCLIWDKVELVKDIIFNLAQDLEGSTDENTRQSVPIERFLRKEAKNAPNGAHKKQYTFLFNGPEPKDEEEDGFNRTLVDRLMKALEKKPLQHLTRNENAHLLGLIQTTLEIDEQRRALDSNGLRYLISMRSFYILNERTADSLGSLAPRKRLRYRDMVWAFFSESQDLLLSASAAACNNNKMCWADARALGVALWLNSVENLRSQMEIVARNEFMAGDNRDPVACSLFYFALGKVKLVHGLWRQSAWHKEQGAMLKFLSNDFTEPRWRTAALKNAFALLGKQRFEYAAAFFLLGGALQDAINVCLKHLRDFQLAVALARIVEQSNEGPVLHKILEETVIPTAFQEGNRWLACWGFWLLHRRDLAVRILLTPLHDIAESLDIKDIGQANYDDPSLALLFSQLRSKTLQAASGTSQISGRVEFNFVLQMARVFCRMGCPALALDLVRSWQFDRPSIEKNRPIARRPTFALGPSQRRRSSIVIDMEIPSLPGTRPGSPVRPALMSSVIVEEPSNDKEDLTAKKAGLGKLMKSAKQNVTVPEFNMDAFF</sequence>
<dbReference type="PANTHER" id="PTHR13950">
    <property type="entry name" value="RABCONNECTIN-RELATED"/>
    <property type="match status" value="1"/>
</dbReference>
<dbReference type="InterPro" id="IPR052208">
    <property type="entry name" value="DmX-like/RAVE_component"/>
</dbReference>
<evidence type="ECO:0000259" key="1">
    <source>
        <dbReference type="Pfam" id="PF12234"/>
    </source>
</evidence>
<dbReference type="SUPFAM" id="SSF69322">
    <property type="entry name" value="Tricorn protease domain 2"/>
    <property type="match status" value="1"/>
</dbReference>
<evidence type="ECO:0000313" key="2">
    <source>
        <dbReference type="EMBL" id="CAK5264913.1"/>
    </source>
</evidence>
<dbReference type="AlphaFoldDB" id="A0AAD2GVY2"/>
<evidence type="ECO:0000313" key="3">
    <source>
        <dbReference type="Proteomes" id="UP001295794"/>
    </source>
</evidence>
<accession>A0AAD2GVY2</accession>
<dbReference type="InterPro" id="IPR022033">
    <property type="entry name" value="Rav1p_C"/>
</dbReference>
<dbReference type="PANTHER" id="PTHR13950:SF9">
    <property type="entry name" value="RABCONNECTIN-3A"/>
    <property type="match status" value="1"/>
</dbReference>
<comment type="caution">
    <text evidence="2">The sequence shown here is derived from an EMBL/GenBank/DDBJ whole genome shotgun (WGS) entry which is preliminary data.</text>
</comment>
<proteinExistence type="predicted"/>
<reference evidence="2" key="1">
    <citation type="submission" date="2023-11" db="EMBL/GenBank/DDBJ databases">
        <authorList>
            <person name="De Vega J J."/>
            <person name="De Vega J J."/>
        </authorList>
    </citation>
    <scope>NUCLEOTIDE SEQUENCE</scope>
</reference>
<keyword evidence="3" id="KW-1185">Reference proteome</keyword>
<feature type="domain" description="RAVE complex protein Rav1 C-terminal" evidence="1">
    <location>
        <begin position="414"/>
        <end position="1028"/>
    </location>
</feature>
<dbReference type="GO" id="GO:0043291">
    <property type="term" value="C:RAVE complex"/>
    <property type="evidence" value="ECO:0007669"/>
    <property type="project" value="TreeGrafter"/>
</dbReference>
<dbReference type="Proteomes" id="UP001295794">
    <property type="component" value="Unassembled WGS sequence"/>
</dbReference>